<gene>
    <name evidence="1" type="ORF">EAE98_003370</name>
</gene>
<protein>
    <submittedName>
        <fullName evidence="1">Uncharacterized protein</fullName>
    </submittedName>
</protein>
<dbReference type="RefSeq" id="XP_038812454.1">
    <property type="nucleotide sequence ID" value="XM_038950990.1"/>
</dbReference>
<accession>A0ABQ7ITE7</accession>
<comment type="caution">
    <text evidence="1">The sequence shown here is derived from an EMBL/GenBank/DDBJ whole genome shotgun (WGS) entry which is preliminary data.</text>
</comment>
<evidence type="ECO:0000313" key="2">
    <source>
        <dbReference type="Proteomes" id="UP000783213"/>
    </source>
</evidence>
<proteinExistence type="predicted"/>
<sequence>MAPILEFKSALEASSYQSPDGGPAYSLLRKKAVDMAIAMGYDSSTMVECGVNWSDDHDSFKYVKNHAYPHYVNQCNFRVFQSFEAQLGKRFQDLLDTQHIGVMVKTYTIDLKRVVKFPDSLIVAYHITEVLPDRYFGVISIWSLWQQAIVADCRGYVVFFYYDRGVPANLVEAGGVYKDLYDALVERKEKEIAIAAKWEEEHPKKSRQLFKPRSSLLCCSQNQPNRTFEYFPLQTPAVYCLLHTRIPEQHLKWEVALIMCRPLEN</sequence>
<evidence type="ECO:0000313" key="1">
    <source>
        <dbReference type="EMBL" id="KAF7933661.1"/>
    </source>
</evidence>
<dbReference type="InterPro" id="IPR029069">
    <property type="entry name" value="HotDog_dom_sf"/>
</dbReference>
<keyword evidence="2" id="KW-1185">Reference proteome</keyword>
<dbReference type="Proteomes" id="UP000783213">
    <property type="component" value="Unassembled WGS sequence"/>
</dbReference>
<dbReference type="EMBL" id="RCSX01000006">
    <property type="protein sequence ID" value="KAF7933661.1"/>
    <property type="molecule type" value="Genomic_DNA"/>
</dbReference>
<name>A0ABQ7ITE7_9HELO</name>
<dbReference type="Gene3D" id="3.10.129.10">
    <property type="entry name" value="Hotdog Thioesterase"/>
    <property type="match status" value="1"/>
</dbReference>
<organism evidence="1 2">
    <name type="scientific">Botrytis deweyae</name>
    <dbReference type="NCBI Taxonomy" id="2478750"/>
    <lineage>
        <taxon>Eukaryota</taxon>
        <taxon>Fungi</taxon>
        <taxon>Dikarya</taxon>
        <taxon>Ascomycota</taxon>
        <taxon>Pezizomycotina</taxon>
        <taxon>Leotiomycetes</taxon>
        <taxon>Helotiales</taxon>
        <taxon>Sclerotiniaceae</taxon>
        <taxon>Botrytis</taxon>
    </lineage>
</organism>
<dbReference type="GeneID" id="62230144"/>
<reference evidence="1 2" key="1">
    <citation type="journal article" date="2020" name="Genome Biol. Evol.">
        <title>Comparative genomics of Sclerotiniaceae.</title>
        <authorList>
            <person name="Valero Jimenez C.A."/>
            <person name="Steentjes M."/>
            <person name="Scholten O.E."/>
            <person name="Van Kan J.A.L."/>
        </authorList>
    </citation>
    <scope>NUCLEOTIDE SEQUENCE [LARGE SCALE GENOMIC DNA]</scope>
    <source>
        <strain evidence="1 2">B1</strain>
    </source>
</reference>
<dbReference type="SUPFAM" id="SSF54637">
    <property type="entry name" value="Thioesterase/thiol ester dehydrase-isomerase"/>
    <property type="match status" value="1"/>
</dbReference>